<protein>
    <submittedName>
        <fullName evidence="4">Transcriptional regulator, TetR family</fullName>
    </submittedName>
</protein>
<feature type="domain" description="HTH tetR-type" evidence="3">
    <location>
        <begin position="23"/>
        <end position="83"/>
    </location>
</feature>
<organism evidence="4 5">
    <name type="scientific">Pseudomonas jinjuensis</name>
    <dbReference type="NCBI Taxonomy" id="198616"/>
    <lineage>
        <taxon>Bacteria</taxon>
        <taxon>Pseudomonadati</taxon>
        <taxon>Pseudomonadota</taxon>
        <taxon>Gammaproteobacteria</taxon>
        <taxon>Pseudomonadales</taxon>
        <taxon>Pseudomonadaceae</taxon>
        <taxon>Pseudomonas</taxon>
    </lineage>
</organism>
<evidence type="ECO:0000313" key="5">
    <source>
        <dbReference type="Proteomes" id="UP000242957"/>
    </source>
</evidence>
<evidence type="ECO:0000313" key="4">
    <source>
        <dbReference type="EMBL" id="SDO68997.1"/>
    </source>
</evidence>
<name>A0A1H0LLA5_9PSED</name>
<sequence length="214" mass="24588">MKAALRELDGLAGYQPPRYAPGLRTTHALLEAGRRLLRHMSLDQLTINDLCARAEVTTGAFYTRFESKEVFFNALQVLVRVELRDTTALRMAQFDARPWELREMIETIARNLRLWAYRHEGVLRASIIQRAREGDDPVKRLNMAYVEQVVPRLARLHPAGPSPAVAERILFAFQMMLGTLVYALVNHGGTLSLTDRRTEREMARSFYLYITEEL</sequence>
<dbReference type="GO" id="GO:0003677">
    <property type="term" value="F:DNA binding"/>
    <property type="evidence" value="ECO:0007669"/>
    <property type="project" value="UniProtKB-UniRule"/>
</dbReference>
<dbReference type="Pfam" id="PF00440">
    <property type="entry name" value="TetR_N"/>
    <property type="match status" value="1"/>
</dbReference>
<dbReference type="InterPro" id="IPR009057">
    <property type="entry name" value="Homeodomain-like_sf"/>
</dbReference>
<dbReference type="Proteomes" id="UP000242957">
    <property type="component" value="Unassembled WGS sequence"/>
</dbReference>
<accession>A0A1H0LLA5</accession>
<dbReference type="Gene3D" id="1.10.357.10">
    <property type="entry name" value="Tetracycline Repressor, domain 2"/>
    <property type="match status" value="1"/>
</dbReference>
<dbReference type="SUPFAM" id="SSF46689">
    <property type="entry name" value="Homeodomain-like"/>
    <property type="match status" value="1"/>
</dbReference>
<evidence type="ECO:0000256" key="2">
    <source>
        <dbReference type="PROSITE-ProRule" id="PRU00335"/>
    </source>
</evidence>
<keyword evidence="5" id="KW-1185">Reference proteome</keyword>
<dbReference type="RefSeq" id="WP_084312309.1">
    <property type="nucleotide sequence ID" value="NZ_FNIJ01000014.1"/>
</dbReference>
<keyword evidence="1 2" id="KW-0238">DNA-binding</keyword>
<proteinExistence type="predicted"/>
<dbReference type="PROSITE" id="PS50977">
    <property type="entry name" value="HTH_TETR_2"/>
    <property type="match status" value="1"/>
</dbReference>
<dbReference type="STRING" id="198616.SAMN05216193_114110"/>
<reference evidence="5" key="1">
    <citation type="submission" date="2016-10" db="EMBL/GenBank/DDBJ databases">
        <authorList>
            <person name="Varghese N."/>
            <person name="Submissions S."/>
        </authorList>
    </citation>
    <scope>NUCLEOTIDE SEQUENCE [LARGE SCALE GENOMIC DNA]</scope>
    <source>
        <strain evidence="5">JCM 21621</strain>
    </source>
</reference>
<evidence type="ECO:0000256" key="1">
    <source>
        <dbReference type="ARBA" id="ARBA00023125"/>
    </source>
</evidence>
<evidence type="ECO:0000259" key="3">
    <source>
        <dbReference type="PROSITE" id="PS50977"/>
    </source>
</evidence>
<dbReference type="InterPro" id="IPR001647">
    <property type="entry name" value="HTH_TetR"/>
</dbReference>
<feature type="DNA-binding region" description="H-T-H motif" evidence="2">
    <location>
        <begin position="46"/>
        <end position="65"/>
    </location>
</feature>
<dbReference type="AlphaFoldDB" id="A0A1H0LLA5"/>
<gene>
    <name evidence="4" type="ORF">SAMN05216193_114110</name>
</gene>
<dbReference type="EMBL" id="FNIJ01000014">
    <property type="protein sequence ID" value="SDO68997.1"/>
    <property type="molecule type" value="Genomic_DNA"/>
</dbReference>
<dbReference type="OrthoDB" id="8799388at2"/>